<comment type="similarity">
    <text evidence="1">Belongs to the MEMO1 family.</text>
</comment>
<dbReference type="Pfam" id="PF01875">
    <property type="entry name" value="Memo"/>
    <property type="match status" value="1"/>
</dbReference>
<dbReference type="NCBIfam" id="TIGR04336">
    <property type="entry name" value="AmmeMemoSam_B"/>
    <property type="match status" value="1"/>
</dbReference>
<evidence type="ECO:0000256" key="1">
    <source>
        <dbReference type="ARBA" id="ARBA00006315"/>
    </source>
</evidence>
<dbReference type="PANTHER" id="PTHR11060:SF0">
    <property type="entry name" value="PROTEIN MEMO1"/>
    <property type="match status" value="1"/>
</dbReference>
<keyword evidence="3" id="KW-1185">Reference proteome</keyword>
<dbReference type="CDD" id="cd07361">
    <property type="entry name" value="MEMO_like"/>
    <property type="match status" value="1"/>
</dbReference>
<dbReference type="InterPro" id="IPR002737">
    <property type="entry name" value="MEMO1_fam"/>
</dbReference>
<dbReference type="STRING" id="983967.A0A1E4T1Y7"/>
<organism evidence="2 3">
    <name type="scientific">[Candida] arabinofermentans NRRL YB-2248</name>
    <dbReference type="NCBI Taxonomy" id="983967"/>
    <lineage>
        <taxon>Eukaryota</taxon>
        <taxon>Fungi</taxon>
        <taxon>Dikarya</taxon>
        <taxon>Ascomycota</taxon>
        <taxon>Saccharomycotina</taxon>
        <taxon>Pichiomycetes</taxon>
        <taxon>Pichiales</taxon>
        <taxon>Pichiaceae</taxon>
        <taxon>Ogataea</taxon>
        <taxon>Ogataea/Candida clade</taxon>
    </lineage>
</organism>
<sequence length="321" mass="35910">MSSQLKIRAATHAGTWYSGSYTTLNRELDEFLKEAPPQIAGARVLVGPHAGYSYAGSTLAQTYKAFDGTNIKRVFILGPSHHVYFKNKAMTSGCDTYETPIGNIEVDRETISALLRDHPKLYNQMSLSVDEEEHSFEMHMPFLYKVSCNLSQGVPKVIPIMIGSTDEAFEQKVASSLKPYYENTENAFVISTDFCHWGSRFGYTSYTPNAEISNLTDLKHSSSILNKKDSIPIYKSIEFLDKKAMQIASIGSYKVFRKYLRETENTICGAKPLSILLSMMESSSTNNNESNFKWIGYKQSSRVTSPRDSSVSYASGYAVVD</sequence>
<dbReference type="EMBL" id="KV453851">
    <property type="protein sequence ID" value="ODV85769.1"/>
    <property type="molecule type" value="Genomic_DNA"/>
</dbReference>
<dbReference type="AlphaFoldDB" id="A0A1E4T1Y7"/>
<dbReference type="HAMAP" id="MF_00055">
    <property type="entry name" value="MEMO1"/>
    <property type="match status" value="1"/>
</dbReference>
<gene>
    <name evidence="2" type="ORF">CANARDRAFT_7140</name>
</gene>
<evidence type="ECO:0000313" key="3">
    <source>
        <dbReference type="Proteomes" id="UP000094801"/>
    </source>
</evidence>
<dbReference type="Gene3D" id="3.40.830.10">
    <property type="entry name" value="LigB-like"/>
    <property type="match status" value="1"/>
</dbReference>
<dbReference type="PANTHER" id="PTHR11060">
    <property type="entry name" value="PROTEIN MEMO1"/>
    <property type="match status" value="1"/>
</dbReference>
<dbReference type="OrthoDB" id="417112at2759"/>
<evidence type="ECO:0008006" key="4">
    <source>
        <dbReference type="Google" id="ProtNLM"/>
    </source>
</evidence>
<dbReference type="Proteomes" id="UP000094801">
    <property type="component" value="Unassembled WGS sequence"/>
</dbReference>
<proteinExistence type="inferred from homology"/>
<reference evidence="3" key="1">
    <citation type="submission" date="2016-04" db="EMBL/GenBank/DDBJ databases">
        <title>Comparative genomics of biotechnologically important yeasts.</title>
        <authorList>
            <consortium name="DOE Joint Genome Institute"/>
            <person name="Riley R."/>
            <person name="Haridas S."/>
            <person name="Wolfe K.H."/>
            <person name="Lopes M.R."/>
            <person name="Hittinger C.T."/>
            <person name="Goker M."/>
            <person name="Salamov A."/>
            <person name="Wisecaver J."/>
            <person name="Long T.M."/>
            <person name="Aerts A.L."/>
            <person name="Barry K."/>
            <person name="Choi C."/>
            <person name="Clum A."/>
            <person name="Coughlan A.Y."/>
            <person name="Deshpande S."/>
            <person name="Douglass A.P."/>
            <person name="Hanson S.J."/>
            <person name="Klenk H.-P."/>
            <person name="Labutti K."/>
            <person name="Lapidus A."/>
            <person name="Lindquist E."/>
            <person name="Lipzen A."/>
            <person name="Meier-Kolthoff J.P."/>
            <person name="Ohm R.A."/>
            <person name="Otillar R.P."/>
            <person name="Pangilinan J."/>
            <person name="Peng Y."/>
            <person name="Rokas A."/>
            <person name="Rosa C.A."/>
            <person name="Scheuner C."/>
            <person name="Sibirny A.A."/>
            <person name="Slot J.C."/>
            <person name="Stielow J.B."/>
            <person name="Sun H."/>
            <person name="Kurtzman C.P."/>
            <person name="Blackwell M."/>
            <person name="Grigoriev I.V."/>
            <person name="Jeffries T.W."/>
        </authorList>
    </citation>
    <scope>NUCLEOTIDE SEQUENCE [LARGE SCALE GENOMIC DNA]</scope>
    <source>
        <strain evidence="3">NRRL YB-2248</strain>
    </source>
</reference>
<name>A0A1E4T1Y7_9ASCO</name>
<accession>A0A1E4T1Y7</accession>
<protein>
    <recommendedName>
        <fullName evidence="4">MEMO1 family protein</fullName>
    </recommendedName>
</protein>
<evidence type="ECO:0000313" key="2">
    <source>
        <dbReference type="EMBL" id="ODV85769.1"/>
    </source>
</evidence>